<accession>A0A8S5V720</accession>
<dbReference type="EMBL" id="BK016210">
    <property type="protein sequence ID" value="DAG02516.1"/>
    <property type="molecule type" value="Genomic_DNA"/>
</dbReference>
<organism evidence="1">
    <name type="scientific">Siphoviridae sp. ctneY2</name>
    <dbReference type="NCBI Taxonomy" id="2825664"/>
    <lineage>
        <taxon>Viruses</taxon>
        <taxon>Duplodnaviria</taxon>
        <taxon>Heunggongvirae</taxon>
        <taxon>Uroviricota</taxon>
        <taxon>Caudoviricetes</taxon>
    </lineage>
</organism>
<evidence type="ECO:0000313" key="1">
    <source>
        <dbReference type="EMBL" id="DAG02516.1"/>
    </source>
</evidence>
<sequence length="53" mass="5495">MPGALSAWRSKVSAIGTTTMYFAGAASVNTPVSMGMPKTESAVWISASTLIIF</sequence>
<name>A0A8S5V720_9CAUD</name>
<protein>
    <submittedName>
        <fullName evidence="1">Uncharacterized protein</fullName>
    </submittedName>
</protein>
<proteinExistence type="predicted"/>
<reference evidence="1" key="1">
    <citation type="journal article" date="2021" name="Proc. Natl. Acad. Sci. U.S.A.">
        <title>A Catalog of Tens of Thousands of Viruses from Human Metagenomes Reveals Hidden Associations with Chronic Diseases.</title>
        <authorList>
            <person name="Tisza M.J."/>
            <person name="Buck C.B."/>
        </authorList>
    </citation>
    <scope>NUCLEOTIDE SEQUENCE</scope>
    <source>
        <strain evidence="1">CtneY2</strain>
    </source>
</reference>